<keyword evidence="3" id="KW-1185">Reference proteome</keyword>
<evidence type="ECO:0000256" key="1">
    <source>
        <dbReference type="SAM" id="Phobius"/>
    </source>
</evidence>
<keyword evidence="1" id="KW-1133">Transmembrane helix</keyword>
<protein>
    <submittedName>
        <fullName evidence="2">Uncharacterized protein</fullName>
    </submittedName>
</protein>
<keyword evidence="1" id="KW-0472">Membrane</keyword>
<feature type="transmembrane region" description="Helical" evidence="1">
    <location>
        <begin position="6"/>
        <end position="23"/>
    </location>
</feature>
<organism evidence="2 3">
    <name type="scientific">Rhodanobacter lindaniclasticus</name>
    <dbReference type="NCBI Taxonomy" id="75310"/>
    <lineage>
        <taxon>Bacteria</taxon>
        <taxon>Pseudomonadati</taxon>
        <taxon>Pseudomonadota</taxon>
        <taxon>Gammaproteobacteria</taxon>
        <taxon>Lysobacterales</taxon>
        <taxon>Rhodanobacteraceae</taxon>
        <taxon>Rhodanobacter</taxon>
    </lineage>
</organism>
<feature type="transmembrane region" description="Helical" evidence="1">
    <location>
        <begin position="35"/>
        <end position="61"/>
    </location>
</feature>
<feature type="transmembrane region" description="Helical" evidence="1">
    <location>
        <begin position="67"/>
        <end position="88"/>
    </location>
</feature>
<name>A0A4S3KGA1_9GAMM</name>
<dbReference type="EMBL" id="MWIO01000025">
    <property type="protein sequence ID" value="THD07672.1"/>
    <property type="molecule type" value="Genomic_DNA"/>
</dbReference>
<accession>A0A4S3KGA1</accession>
<sequence>MFGQLLLAYLLFMLVAFSGGGLASGGSLRPRQLRLLNLSIFALPGACLCSALIVLVLQLSGAGAGAYAWHALPLVATVLYLGYLRWLIRHG</sequence>
<keyword evidence="1" id="KW-0812">Transmembrane</keyword>
<proteinExistence type="predicted"/>
<dbReference type="AlphaFoldDB" id="A0A4S3KGA1"/>
<reference evidence="2 3" key="1">
    <citation type="submission" date="2017-02" db="EMBL/GenBank/DDBJ databases">
        <title>Whole genome sequencing of Rhodanobacter lindaniclasticus DSM 17932.</title>
        <authorList>
            <person name="Kumar S."/>
            <person name="Patil P."/>
            <person name="Patil P.B."/>
        </authorList>
    </citation>
    <scope>NUCLEOTIDE SEQUENCE [LARGE SCALE GENOMIC DNA]</scope>
    <source>
        <strain evidence="2 3">DSM 17932</strain>
    </source>
</reference>
<dbReference type="Proteomes" id="UP000306317">
    <property type="component" value="Unassembled WGS sequence"/>
</dbReference>
<comment type="caution">
    <text evidence="2">The sequence shown here is derived from an EMBL/GenBank/DDBJ whole genome shotgun (WGS) entry which is preliminary data.</text>
</comment>
<gene>
    <name evidence="2" type="ORF">B1991_08560</name>
</gene>
<evidence type="ECO:0000313" key="2">
    <source>
        <dbReference type="EMBL" id="THD07672.1"/>
    </source>
</evidence>
<evidence type="ECO:0000313" key="3">
    <source>
        <dbReference type="Proteomes" id="UP000306317"/>
    </source>
</evidence>